<dbReference type="Proteomes" id="UP001602322">
    <property type="component" value="Unassembled WGS sequence"/>
</dbReference>
<dbReference type="InterPro" id="IPR037401">
    <property type="entry name" value="SnoaL-like"/>
</dbReference>
<evidence type="ECO:0000313" key="2">
    <source>
        <dbReference type="EMBL" id="MFF5900295.1"/>
    </source>
</evidence>
<dbReference type="EMBL" id="JBIBEG010000012">
    <property type="protein sequence ID" value="MFF5900295.1"/>
    <property type="molecule type" value="Genomic_DNA"/>
</dbReference>
<accession>A0ABW6XEZ2</accession>
<proteinExistence type="predicted"/>
<protein>
    <submittedName>
        <fullName evidence="2">Nuclear transport factor 2 family protein</fullName>
    </submittedName>
</protein>
<dbReference type="Gene3D" id="3.10.450.50">
    <property type="match status" value="1"/>
</dbReference>
<dbReference type="RefSeq" id="WP_387908221.1">
    <property type="nucleotide sequence ID" value="NZ_JBIBEG010000012.1"/>
</dbReference>
<feature type="domain" description="SnoaL-like" evidence="1">
    <location>
        <begin position="21"/>
        <end position="115"/>
    </location>
</feature>
<gene>
    <name evidence="2" type="ORF">ACFY8O_30865</name>
</gene>
<reference evidence="2 3" key="1">
    <citation type="submission" date="2024-10" db="EMBL/GenBank/DDBJ databases">
        <title>The Natural Products Discovery Center: Release of the First 8490 Sequenced Strains for Exploring Actinobacteria Biosynthetic Diversity.</title>
        <authorList>
            <person name="Kalkreuter E."/>
            <person name="Kautsar S.A."/>
            <person name="Yang D."/>
            <person name="Bader C.D."/>
            <person name="Teijaro C.N."/>
            <person name="Fluegel L."/>
            <person name="Davis C.M."/>
            <person name="Simpson J.R."/>
            <person name="Lauterbach L."/>
            <person name="Steele A.D."/>
            <person name="Gui C."/>
            <person name="Meng S."/>
            <person name="Li G."/>
            <person name="Viehrig K."/>
            <person name="Ye F."/>
            <person name="Su P."/>
            <person name="Kiefer A.F."/>
            <person name="Nichols A."/>
            <person name="Cepeda A.J."/>
            <person name="Yan W."/>
            <person name="Fan B."/>
            <person name="Jiang Y."/>
            <person name="Adhikari A."/>
            <person name="Zheng C.-J."/>
            <person name="Schuster L."/>
            <person name="Cowan T.M."/>
            <person name="Smanski M.J."/>
            <person name="Chevrette M.G."/>
            <person name="De Carvalho L.P.S."/>
            <person name="Shen B."/>
        </authorList>
    </citation>
    <scope>NUCLEOTIDE SEQUENCE [LARGE SCALE GENOMIC DNA]</scope>
    <source>
        <strain evidence="2 3">NPDC012540</strain>
    </source>
</reference>
<organism evidence="2 3">
    <name type="scientific">Streptomyces argenteolus</name>
    <dbReference type="NCBI Taxonomy" id="67274"/>
    <lineage>
        <taxon>Bacteria</taxon>
        <taxon>Bacillati</taxon>
        <taxon>Actinomycetota</taxon>
        <taxon>Actinomycetes</taxon>
        <taxon>Kitasatosporales</taxon>
        <taxon>Streptomycetaceae</taxon>
        <taxon>Streptomyces</taxon>
    </lineage>
</organism>
<name>A0ABW6XEZ2_9ACTN</name>
<evidence type="ECO:0000313" key="3">
    <source>
        <dbReference type="Proteomes" id="UP001602322"/>
    </source>
</evidence>
<comment type="caution">
    <text evidence="2">The sequence shown here is derived from an EMBL/GenBank/DDBJ whole genome shotgun (WGS) entry which is preliminary data.</text>
</comment>
<dbReference type="SUPFAM" id="SSF54427">
    <property type="entry name" value="NTF2-like"/>
    <property type="match status" value="1"/>
</dbReference>
<dbReference type="Pfam" id="PF12680">
    <property type="entry name" value="SnoaL_2"/>
    <property type="match status" value="1"/>
</dbReference>
<dbReference type="InterPro" id="IPR032710">
    <property type="entry name" value="NTF2-like_dom_sf"/>
</dbReference>
<evidence type="ECO:0000259" key="1">
    <source>
        <dbReference type="Pfam" id="PF12680"/>
    </source>
</evidence>
<sequence>MTETGGEGGTTWGSGAVRATVEAYWAAAAAHDWEAFGATLADDVVYDLPQSRERVRGKERYVRFAREYPGDRHIRVERIVADGEGAGAAARTSVTVGPRELSAVHFFTFDARGRIDGVTDFWPEPYDPPADRAHLTERY</sequence>
<keyword evidence="3" id="KW-1185">Reference proteome</keyword>